<keyword evidence="3" id="KW-1185">Reference proteome</keyword>
<dbReference type="KEGG" id="sct:SCAT_0041"/>
<dbReference type="EMBL" id="CP003219">
    <property type="protein sequence ID" value="AEW92415.1"/>
    <property type="molecule type" value="Genomic_DNA"/>
</dbReference>
<evidence type="ECO:0000256" key="1">
    <source>
        <dbReference type="SAM" id="MobiDB-lite"/>
    </source>
</evidence>
<evidence type="ECO:0000313" key="2">
    <source>
        <dbReference type="EMBL" id="AEW92415.1"/>
    </source>
</evidence>
<dbReference type="Proteomes" id="UP000007842">
    <property type="component" value="Chromosome"/>
</dbReference>
<protein>
    <submittedName>
        <fullName evidence="2">Uncharacterized protein</fullName>
    </submittedName>
</protein>
<dbReference type="KEGG" id="scy:SCATT_00440"/>
<reference evidence="3" key="1">
    <citation type="submission" date="2011-12" db="EMBL/GenBank/DDBJ databases">
        <title>Complete genome sequence of Streptomyces cattleya strain DSM 46488.</title>
        <authorList>
            <person name="Ou H.-Y."/>
            <person name="Li P."/>
            <person name="Zhao C."/>
            <person name="O'Hagan D."/>
            <person name="Deng Z."/>
        </authorList>
    </citation>
    <scope>NUCLEOTIDE SEQUENCE [LARGE SCALE GENOMIC DNA]</scope>
    <source>
        <strain evidence="3">ATCC 35852 / DSM 46488 / JCM 4925 / NBRC 14057 / NRRL 8057</strain>
    </source>
</reference>
<dbReference type="HOGENOM" id="CLU_3085061_0_0_11"/>
<accession>F8K1U5</accession>
<gene>
    <name evidence="2" type="ordered locus">SCATT_00440</name>
</gene>
<dbReference type="PATRIC" id="fig|1003195.11.peg.1698"/>
<sequence>MTGVTSGPVAGDHAERNEDERDRTADSGLSGEGVHPVPSDPDREWNIVRGED</sequence>
<feature type="region of interest" description="Disordered" evidence="1">
    <location>
        <begin position="1"/>
        <end position="52"/>
    </location>
</feature>
<dbReference type="AlphaFoldDB" id="F8K1U5"/>
<evidence type="ECO:0000313" key="3">
    <source>
        <dbReference type="Proteomes" id="UP000007842"/>
    </source>
</evidence>
<accession>G8WYM4</accession>
<feature type="compositionally biased region" description="Basic and acidic residues" evidence="1">
    <location>
        <begin position="12"/>
        <end position="25"/>
    </location>
</feature>
<organism evidence="2 3">
    <name type="scientific">Streptantibioticus cattleyicolor (strain ATCC 35852 / DSM 46488 / JCM 4925 / NBRC 14057 / NRRL 8057)</name>
    <name type="common">Streptomyces cattleya</name>
    <dbReference type="NCBI Taxonomy" id="1003195"/>
    <lineage>
        <taxon>Bacteria</taxon>
        <taxon>Bacillati</taxon>
        <taxon>Actinomycetota</taxon>
        <taxon>Actinomycetes</taxon>
        <taxon>Kitasatosporales</taxon>
        <taxon>Streptomycetaceae</taxon>
        <taxon>Streptantibioticus</taxon>
    </lineage>
</organism>
<dbReference type="RefSeq" id="WP_014140818.1">
    <property type="nucleotide sequence ID" value="NC_016111.1"/>
</dbReference>
<name>F8K1U5_STREN</name>
<feature type="compositionally biased region" description="Basic and acidic residues" evidence="1">
    <location>
        <begin position="40"/>
        <end position="52"/>
    </location>
</feature>
<proteinExistence type="predicted"/>